<organism evidence="2 3">
    <name type="scientific">Robiginitalea aurantiaca</name>
    <dbReference type="NCBI Taxonomy" id="3056915"/>
    <lineage>
        <taxon>Bacteria</taxon>
        <taxon>Pseudomonadati</taxon>
        <taxon>Bacteroidota</taxon>
        <taxon>Flavobacteriia</taxon>
        <taxon>Flavobacteriales</taxon>
        <taxon>Flavobacteriaceae</taxon>
        <taxon>Robiginitalea</taxon>
    </lineage>
</organism>
<name>A0ABT7WGQ1_9FLAO</name>
<feature type="domain" description="DUF4440" evidence="1">
    <location>
        <begin position="29"/>
        <end position="138"/>
    </location>
</feature>
<comment type="caution">
    <text evidence="2">The sequence shown here is derived from an EMBL/GenBank/DDBJ whole genome shotgun (WGS) entry which is preliminary data.</text>
</comment>
<dbReference type="Pfam" id="PF14534">
    <property type="entry name" value="DUF4440"/>
    <property type="match status" value="1"/>
</dbReference>
<dbReference type="Gene3D" id="3.10.450.50">
    <property type="match status" value="1"/>
</dbReference>
<accession>A0ABT7WGQ1</accession>
<dbReference type="InterPro" id="IPR027843">
    <property type="entry name" value="DUF4440"/>
</dbReference>
<gene>
    <name evidence="2" type="ORF">QU605_11505</name>
</gene>
<dbReference type="Proteomes" id="UP001174839">
    <property type="component" value="Unassembled WGS sequence"/>
</dbReference>
<dbReference type="RefSeq" id="WP_289725462.1">
    <property type="nucleotide sequence ID" value="NZ_JAUDUY010000005.1"/>
</dbReference>
<evidence type="ECO:0000313" key="3">
    <source>
        <dbReference type="Proteomes" id="UP001174839"/>
    </source>
</evidence>
<reference evidence="2" key="1">
    <citation type="submission" date="2023-06" db="EMBL/GenBank/DDBJ databases">
        <title>Robiginitalea aurantiacus sp. nov. and Algoriphagus sediminis sp. nov., isolated from coastal sediment.</title>
        <authorList>
            <person name="Zhou Z.Y."/>
            <person name="An J."/>
            <person name="Jia Y.W."/>
            <person name="Du Z.J."/>
        </authorList>
    </citation>
    <scope>NUCLEOTIDE SEQUENCE</scope>
    <source>
        <strain evidence="2">M39</strain>
    </source>
</reference>
<evidence type="ECO:0000259" key="1">
    <source>
        <dbReference type="Pfam" id="PF14534"/>
    </source>
</evidence>
<keyword evidence="3" id="KW-1185">Reference proteome</keyword>
<dbReference type="SUPFAM" id="SSF54427">
    <property type="entry name" value="NTF2-like"/>
    <property type="match status" value="1"/>
</dbReference>
<dbReference type="EMBL" id="JAUDUY010000005">
    <property type="protein sequence ID" value="MDM9632104.1"/>
    <property type="molecule type" value="Genomic_DNA"/>
</dbReference>
<evidence type="ECO:0000313" key="2">
    <source>
        <dbReference type="EMBL" id="MDM9632104.1"/>
    </source>
</evidence>
<proteinExistence type="predicted"/>
<dbReference type="InterPro" id="IPR032710">
    <property type="entry name" value="NTF2-like_dom_sf"/>
</dbReference>
<sequence>MTRFLFPLLILFTLCNVHGLKAQNDEIAIRTLRMASNEALKSYDHERVLSFLTEDVLTTTGAGTLLSGKEALRRYIAQGEDSQMYWVRTPSEITVNEVSGLAWETGTWKGYDPSKGTHSIVGGNYSAMWTRETGGWKIKSQLFVSLR</sequence>
<protein>
    <submittedName>
        <fullName evidence="2">Nuclear transport factor 2 family protein</fullName>
    </submittedName>
</protein>